<dbReference type="Gene3D" id="1.10.260.40">
    <property type="entry name" value="lambda repressor-like DNA-binding domains"/>
    <property type="match status" value="1"/>
</dbReference>
<proteinExistence type="predicted"/>
<dbReference type="InterPro" id="IPR001387">
    <property type="entry name" value="Cro/C1-type_HTH"/>
</dbReference>
<dbReference type="CDD" id="cd00093">
    <property type="entry name" value="HTH_XRE"/>
    <property type="match status" value="1"/>
</dbReference>
<evidence type="ECO:0000259" key="1">
    <source>
        <dbReference type="PROSITE" id="PS50943"/>
    </source>
</evidence>
<comment type="caution">
    <text evidence="2">The sequence shown here is derived from an EMBL/GenBank/DDBJ whole genome shotgun (WGS) entry which is preliminary data.</text>
</comment>
<name>A0ABS3U435_9ACTN</name>
<dbReference type="PROSITE" id="PS50943">
    <property type="entry name" value="HTH_CROC1"/>
    <property type="match status" value="1"/>
</dbReference>
<dbReference type="SUPFAM" id="SSF47413">
    <property type="entry name" value="lambda repressor-like DNA-binding domains"/>
    <property type="match status" value="1"/>
</dbReference>
<reference evidence="2 3" key="1">
    <citation type="submission" date="2021-03" db="EMBL/GenBank/DDBJ databases">
        <title>Glycomyces sp. nov., a novel actinomycete isolated from soil.</title>
        <authorList>
            <person name="Yang X."/>
            <person name="Xu X."/>
        </authorList>
    </citation>
    <scope>NUCLEOTIDE SEQUENCE [LARGE SCALE GENOMIC DNA]</scope>
    <source>
        <strain evidence="2 3">NEAU-S30</strain>
    </source>
</reference>
<feature type="domain" description="HTH cro/C1-type" evidence="1">
    <location>
        <begin position="34"/>
        <end position="81"/>
    </location>
</feature>
<dbReference type="Gene3D" id="3.30.450.180">
    <property type="match status" value="1"/>
</dbReference>
<dbReference type="PANTHER" id="PTHR35010:SF2">
    <property type="entry name" value="BLL4672 PROTEIN"/>
    <property type="match status" value="1"/>
</dbReference>
<dbReference type="InterPro" id="IPR010982">
    <property type="entry name" value="Lambda_DNA-bd_dom_sf"/>
</dbReference>
<dbReference type="Pfam" id="PF13560">
    <property type="entry name" value="HTH_31"/>
    <property type="match status" value="1"/>
</dbReference>
<organism evidence="2 3">
    <name type="scientific">Glycomyces niveus</name>
    <dbReference type="NCBI Taxonomy" id="2820287"/>
    <lineage>
        <taxon>Bacteria</taxon>
        <taxon>Bacillati</taxon>
        <taxon>Actinomycetota</taxon>
        <taxon>Actinomycetes</taxon>
        <taxon>Glycomycetales</taxon>
        <taxon>Glycomycetaceae</taxon>
        <taxon>Glycomyces</taxon>
    </lineage>
</organism>
<dbReference type="InterPro" id="IPR041413">
    <property type="entry name" value="MLTR_LBD"/>
</dbReference>
<dbReference type="SMART" id="SM00530">
    <property type="entry name" value="HTH_XRE"/>
    <property type="match status" value="1"/>
</dbReference>
<evidence type="ECO:0000313" key="3">
    <source>
        <dbReference type="Proteomes" id="UP000681341"/>
    </source>
</evidence>
<dbReference type="RefSeq" id="WP_208496495.1">
    <property type="nucleotide sequence ID" value="NZ_JAGFNP010000005.1"/>
</dbReference>
<dbReference type="EMBL" id="JAGFNP010000005">
    <property type="protein sequence ID" value="MBO3733538.1"/>
    <property type="molecule type" value="Genomic_DNA"/>
</dbReference>
<accession>A0ABS3U435</accession>
<dbReference type="Pfam" id="PF17765">
    <property type="entry name" value="MLTR_LBD"/>
    <property type="match status" value="1"/>
</dbReference>
<gene>
    <name evidence="2" type="ORF">J5V16_11945</name>
</gene>
<dbReference type="Proteomes" id="UP000681341">
    <property type="component" value="Unassembled WGS sequence"/>
</dbReference>
<keyword evidence="3" id="KW-1185">Reference proteome</keyword>
<evidence type="ECO:0000313" key="2">
    <source>
        <dbReference type="EMBL" id="MBO3733538.1"/>
    </source>
</evidence>
<protein>
    <submittedName>
        <fullName evidence="2">Helix-turn-helix domain-containing protein</fullName>
    </submittedName>
</protein>
<dbReference type="PANTHER" id="PTHR35010">
    <property type="entry name" value="BLL4672 PROTEIN-RELATED"/>
    <property type="match status" value="1"/>
</dbReference>
<sequence>MDRTELASFLKTRRAAIRPGDAGLPEGPRRRTPGLRRQEVAQLAGISVEYYIRLEQARGPKPSKQVLGALARALMLDRDQRAHLFLLADELPESESSREIPPTIRNLLDGLRDYPAYAIDACYDMLAWNASADRLMGYLSHLEPEQRNLLRTNFLGRYASQLLADPQSLAFLQDCVADLRASLARSPKDVKLRALVDELLRGSPEFGVMWADHRVAVRRVQRKSVVHHEFGPMEWDCQVLEVPGTALRLVMYVPQPDSPTSAAFARLLERAPVTLEAPVRRP</sequence>